<evidence type="ECO:0000313" key="2">
    <source>
        <dbReference type="Proteomes" id="UP000249260"/>
    </source>
</evidence>
<dbReference type="AlphaFoldDB" id="A0A328U3V8"/>
<protein>
    <submittedName>
        <fullName evidence="1">Uncharacterized protein</fullName>
    </submittedName>
</protein>
<accession>A0A328U3V8</accession>
<reference evidence="1 2" key="1">
    <citation type="submission" date="2018-06" db="EMBL/GenBank/DDBJ databases">
        <title>Paenibacillus montanisoli sp. nov., isolated from mountain area soil.</title>
        <authorList>
            <person name="Wu M."/>
        </authorList>
    </citation>
    <scope>NUCLEOTIDE SEQUENCE [LARGE SCALE GENOMIC DNA]</scope>
    <source>
        <strain evidence="1 2">RA17</strain>
    </source>
</reference>
<dbReference type="Proteomes" id="UP000249260">
    <property type="component" value="Unassembled WGS sequence"/>
</dbReference>
<dbReference type="EMBL" id="QLUW01000001">
    <property type="protein sequence ID" value="RAP77507.1"/>
    <property type="molecule type" value="Genomic_DNA"/>
</dbReference>
<dbReference type="OrthoDB" id="9774929at2"/>
<keyword evidence="2" id="KW-1185">Reference proteome</keyword>
<organism evidence="1 2">
    <name type="scientific">Paenibacillus montanisoli</name>
    <dbReference type="NCBI Taxonomy" id="2081970"/>
    <lineage>
        <taxon>Bacteria</taxon>
        <taxon>Bacillati</taxon>
        <taxon>Bacillota</taxon>
        <taxon>Bacilli</taxon>
        <taxon>Bacillales</taxon>
        <taxon>Paenibacillaceae</taxon>
        <taxon>Paenibacillus</taxon>
    </lineage>
</organism>
<name>A0A328U3V8_9BACL</name>
<comment type="caution">
    <text evidence="1">The sequence shown here is derived from an EMBL/GenBank/DDBJ whole genome shotgun (WGS) entry which is preliminary data.</text>
</comment>
<sequence>MWINDEFEAGRYDLNWLGNYDEYGLNAIFIENYWNTGSPKVQSRYFDNLVISTERIGLAGAAKPGIGKALGHGK</sequence>
<dbReference type="RefSeq" id="WP_112880630.1">
    <property type="nucleotide sequence ID" value="NZ_QLUW01000001.1"/>
</dbReference>
<evidence type="ECO:0000313" key="1">
    <source>
        <dbReference type="EMBL" id="RAP77507.1"/>
    </source>
</evidence>
<proteinExistence type="predicted"/>
<gene>
    <name evidence="1" type="ORF">DL346_03230</name>
</gene>